<comment type="caution">
    <text evidence="2">The sequence shown here is derived from an EMBL/GenBank/DDBJ whole genome shotgun (WGS) entry which is preliminary data.</text>
</comment>
<accession>A0AAV5SN61</accession>
<gene>
    <name evidence="2" type="ORF">PENTCL1PPCAC_4944</name>
</gene>
<organism evidence="2 3">
    <name type="scientific">Pristionchus entomophagus</name>
    <dbReference type="NCBI Taxonomy" id="358040"/>
    <lineage>
        <taxon>Eukaryota</taxon>
        <taxon>Metazoa</taxon>
        <taxon>Ecdysozoa</taxon>
        <taxon>Nematoda</taxon>
        <taxon>Chromadorea</taxon>
        <taxon>Rhabditida</taxon>
        <taxon>Rhabditina</taxon>
        <taxon>Diplogasteromorpha</taxon>
        <taxon>Diplogasteroidea</taxon>
        <taxon>Neodiplogasteridae</taxon>
        <taxon>Pristionchus</taxon>
    </lineage>
</organism>
<dbReference type="EMBL" id="BTSX01000002">
    <property type="protein sequence ID" value="GMS82769.1"/>
    <property type="molecule type" value="Genomic_DNA"/>
</dbReference>
<feature type="non-terminal residue" evidence="2">
    <location>
        <position position="81"/>
    </location>
</feature>
<proteinExistence type="predicted"/>
<dbReference type="AlphaFoldDB" id="A0AAV5SN61"/>
<dbReference type="Proteomes" id="UP001432027">
    <property type="component" value="Unassembled WGS sequence"/>
</dbReference>
<keyword evidence="3" id="KW-1185">Reference proteome</keyword>
<evidence type="ECO:0000313" key="3">
    <source>
        <dbReference type="Proteomes" id="UP001432027"/>
    </source>
</evidence>
<evidence type="ECO:0008006" key="4">
    <source>
        <dbReference type="Google" id="ProtNLM"/>
    </source>
</evidence>
<reference evidence="2" key="1">
    <citation type="submission" date="2023-10" db="EMBL/GenBank/DDBJ databases">
        <title>Genome assembly of Pristionchus species.</title>
        <authorList>
            <person name="Yoshida K."/>
            <person name="Sommer R.J."/>
        </authorList>
    </citation>
    <scope>NUCLEOTIDE SEQUENCE</scope>
    <source>
        <strain evidence="2">RS0144</strain>
    </source>
</reference>
<feature type="non-terminal residue" evidence="2">
    <location>
        <position position="1"/>
    </location>
</feature>
<keyword evidence="1" id="KW-0812">Transmembrane</keyword>
<keyword evidence="1" id="KW-0472">Membrane</keyword>
<feature type="transmembrane region" description="Helical" evidence="1">
    <location>
        <begin position="20"/>
        <end position="39"/>
    </location>
</feature>
<sequence length="81" mass="8958">GLKSLSYCNTVSFPNPPRVLTVLMITVFWATGLEATMGVGRKRFAMGRIATLPNGAATAERATKRRTKRDRNILEISCYPL</sequence>
<protein>
    <recommendedName>
        <fullName evidence="4">Secreted protein</fullName>
    </recommendedName>
</protein>
<name>A0AAV5SN61_9BILA</name>
<evidence type="ECO:0000313" key="2">
    <source>
        <dbReference type="EMBL" id="GMS82769.1"/>
    </source>
</evidence>
<keyword evidence="1" id="KW-1133">Transmembrane helix</keyword>
<evidence type="ECO:0000256" key="1">
    <source>
        <dbReference type="SAM" id="Phobius"/>
    </source>
</evidence>